<dbReference type="RefSeq" id="WP_159487094.1">
    <property type="nucleotide sequence ID" value="NZ_BLIP01000001.1"/>
</dbReference>
<dbReference type="GeneID" id="301333145"/>
<protein>
    <submittedName>
        <fullName evidence="2">TOMM leader peptide-binding protein</fullName>
    </submittedName>
</protein>
<dbReference type="InterPro" id="IPR022291">
    <property type="entry name" value="Bacteriocin_synth_cyclodeHase"/>
</dbReference>
<dbReference type="EMBL" id="BLIP01000001">
    <property type="protein sequence ID" value="GFE23144.1"/>
    <property type="molecule type" value="Genomic_DNA"/>
</dbReference>
<dbReference type="Proteomes" id="UP001210169">
    <property type="component" value="Chromosome"/>
</dbReference>
<dbReference type="NCBIfam" id="TIGR03882">
    <property type="entry name" value="cyclo_dehyd_2"/>
    <property type="match status" value="1"/>
</dbReference>
<dbReference type="AlphaFoldDB" id="A0A640TJ06"/>
<sequence length="349" mass="37979">MSPQDGIAVAVNPGVKVEVTEDAVLIRQGDHVARLVGGRLPAFTEALLTVLSDGRRTLDVGSDIDDTRRLALESVLTQMTEAGLLHRDEAADDLHDVPPAAVGMWLRVLRNVPLRTVQTRLEQGTATVLGRGLLAERLVTSLRDAGVRTETAAVPDAVPETTDHVRDVVIVAGESESDPVLGEWNTQALKSGRTWLPVIPFDGRRALVGPWTLPSESACFACYRLRRAASFPDRALIDDILAARPVRDGGERAALWPGLTTMQVGLVVERVVEWFGLTDTNAGLATPGGMHTLEMTSSGLRLDTHRLFRVPRCPECSPARDRGYPMIWFHPDAGVPLHRHDDTDGGRRS</sequence>
<proteinExistence type="predicted"/>
<dbReference type="EMBL" id="CP114203">
    <property type="protein sequence ID" value="WAU05592.1"/>
    <property type="molecule type" value="Genomic_DNA"/>
</dbReference>
<evidence type="ECO:0000313" key="2">
    <source>
        <dbReference type="EMBL" id="WAU05592.1"/>
    </source>
</evidence>
<evidence type="ECO:0000313" key="4">
    <source>
        <dbReference type="Proteomes" id="UP001210169"/>
    </source>
</evidence>
<dbReference type="Gene3D" id="3.40.50.720">
    <property type="entry name" value="NAD(P)-binding Rossmann-like Domain"/>
    <property type="match status" value="1"/>
</dbReference>
<name>A0A640TJ06_STRNI</name>
<dbReference type="Proteomes" id="UP000429552">
    <property type="component" value="Unassembled WGS sequence"/>
</dbReference>
<evidence type="ECO:0000313" key="1">
    <source>
        <dbReference type="EMBL" id="GFE23144.1"/>
    </source>
</evidence>
<reference evidence="1 3" key="1">
    <citation type="submission" date="2019-12" db="EMBL/GenBank/DDBJ databases">
        <title>Whole genome shotgun sequence of Streptomyces libani subsp. libani NBRC 13452.</title>
        <authorList>
            <person name="Ichikawa N."/>
            <person name="Kimura A."/>
            <person name="Kitahashi Y."/>
            <person name="Komaki H."/>
            <person name="Tamura T."/>
        </authorList>
    </citation>
    <scope>NUCLEOTIDE SEQUENCE [LARGE SCALE GENOMIC DNA]</scope>
    <source>
        <strain evidence="1 3">NBRC 13452</strain>
    </source>
</reference>
<gene>
    <name evidence="1" type="ORF">Sliba_35970</name>
    <name evidence="2" type="ORF">STRNI_003977</name>
</gene>
<evidence type="ECO:0000313" key="3">
    <source>
        <dbReference type="Proteomes" id="UP000429552"/>
    </source>
</evidence>
<reference evidence="2 4" key="2">
    <citation type="submission" date="2022-12" db="EMBL/GenBank/DDBJ databases">
        <authorList>
            <person name="Ruckert C."/>
            <person name="Busche T."/>
            <person name="Kalinowski J."/>
            <person name="Wittmann C."/>
        </authorList>
    </citation>
    <scope>NUCLEOTIDE SEQUENCE [LARGE SCALE GENOMIC DNA]</scope>
    <source>
        <strain evidence="2 4">DSM 40276</strain>
    </source>
</reference>
<accession>A0A640TJ06</accession>
<organism evidence="1 3">
    <name type="scientific">Streptomyces nigrescens</name>
    <dbReference type="NCBI Taxonomy" id="1920"/>
    <lineage>
        <taxon>Bacteria</taxon>
        <taxon>Bacillati</taxon>
        <taxon>Actinomycetota</taxon>
        <taxon>Actinomycetes</taxon>
        <taxon>Kitasatosporales</taxon>
        <taxon>Streptomycetaceae</taxon>
        <taxon>Streptomyces</taxon>
    </lineage>
</organism>
<keyword evidence="4" id="KW-1185">Reference proteome</keyword>